<dbReference type="Pfam" id="PF13927">
    <property type="entry name" value="Ig_3"/>
    <property type="match status" value="1"/>
</dbReference>
<dbReference type="PROSITE" id="PS50835">
    <property type="entry name" value="IG_LIKE"/>
    <property type="match status" value="4"/>
</dbReference>
<dbReference type="SUPFAM" id="SSF82895">
    <property type="entry name" value="TSP-1 type 1 repeat"/>
    <property type="match status" value="2"/>
</dbReference>
<evidence type="ECO:0000313" key="10">
    <source>
        <dbReference type="Proteomes" id="UP000694523"/>
    </source>
</evidence>
<dbReference type="SMART" id="SM00409">
    <property type="entry name" value="IG"/>
    <property type="match status" value="4"/>
</dbReference>
<dbReference type="InterPro" id="IPR013783">
    <property type="entry name" value="Ig-like_fold"/>
</dbReference>
<dbReference type="Proteomes" id="UP000694523">
    <property type="component" value="Unplaced"/>
</dbReference>
<keyword evidence="5" id="KW-1015">Disulfide bond</keyword>
<feature type="compositionally biased region" description="Pro residues" evidence="7">
    <location>
        <begin position="823"/>
        <end position="833"/>
    </location>
</feature>
<evidence type="ECO:0000256" key="7">
    <source>
        <dbReference type="SAM" id="MobiDB-lite"/>
    </source>
</evidence>
<reference evidence="9" key="2">
    <citation type="submission" date="2025-09" db="UniProtKB">
        <authorList>
            <consortium name="Ensembl"/>
        </authorList>
    </citation>
    <scope>IDENTIFICATION</scope>
</reference>
<evidence type="ECO:0000313" key="9">
    <source>
        <dbReference type="Ensembl" id="ENSNMLP00000002159.1"/>
    </source>
</evidence>
<sequence>MMACPKQKKAMQPLDPSRYPIRNQLKPVKRPPKPYHPGVKRCPLLQGKHAIYIQTQKVNRLQLTTGGHSYLLPRTSLIIRCPVKRFPKSSIRWYKDGRPLVSTRGMSFTKSRSLKIQTLGPEHVGVYKCVAGPASNIFTLQLIGKDNWTATRVPSPPPSPAPTWEDFMPTCQTHSTGVLPWAPVPVVLLPSGVQEVSLHPQVEARLISITLQADLNELGQEQAAELIASMLTDTAPSLVWRRTVEKGQADDSFSNGSSASPVEVVHGKPVIIRQQQSSSWFLQKNVNISIGQNALLTNSTRSVTILCPAQGVPNPKVVWSKDGTLLQRNSRVSWDSEGLHILQPRASDQGQYRCICSNIHGSDSETSQLRTAEPPAISVSWRNIMDRGVVPGQSVRATVGARVSVQQGANLTLDCPVTGVPQPTVSWQRQGRHLPPSAVLLSGSLWIRNVSLSDLGTYSCLANNSIGKSIASSVLHVYTQTPAKSEGRSPLSQELNRRRLLMASSRGTSVHVSPGDILRIGCPVVPQHTMPVRWYFNNQSLDKGTHPAPPSAPRPSHQVLAGGRALEVSTVQVKFSGRYQCETPIATSGEPLTAWIYVHSQEYGWRLGDWTTCSASCGSRGAQLRRVRCVSVLGKDVPPSMCLHRPKPLGAPTPCNRQDCPARWAVSEWSKCSASCGKGLKQRQVVCQQLDAQGATRTLPILSCDGMPRPESTDNCTSNNCPVWVASPWGKCSGRCLGPSTTVQKRSVRCQRINGTTHSDCDLSRRPVSARNCSSDLCSVQWRPGPWGAAVFPVAAGSSRAEWTVCTSGRGALWPISTVPGYRGPPPGRPAPPATAADRTSAETAPSTAARCGGSDCATLKHTNTAAANPVHWTWTPPSGG</sequence>
<dbReference type="Ensembl" id="ENSNMLT00000002497.1">
    <property type="protein sequence ID" value="ENSNMLP00000002159.1"/>
    <property type="gene ID" value="ENSNMLG00000001626.1"/>
</dbReference>
<dbReference type="GO" id="GO:0005576">
    <property type="term" value="C:extracellular region"/>
    <property type="evidence" value="ECO:0007669"/>
    <property type="project" value="UniProtKB-SubCell"/>
</dbReference>
<dbReference type="InterPro" id="IPR036383">
    <property type="entry name" value="TSP1_rpt_sf"/>
</dbReference>
<dbReference type="Pfam" id="PF07679">
    <property type="entry name" value="I-set"/>
    <property type="match status" value="2"/>
</dbReference>
<dbReference type="FunFam" id="2.20.100.10:FF:000005">
    <property type="entry name" value="ADAM metallopeptidase with thrombospondin type 1 motif 9"/>
    <property type="match status" value="1"/>
</dbReference>
<name>A0A8C6S639_9GOBI</name>
<evidence type="ECO:0000256" key="1">
    <source>
        <dbReference type="ARBA" id="ARBA00004613"/>
    </source>
</evidence>
<dbReference type="PROSITE" id="PS50092">
    <property type="entry name" value="TSP1"/>
    <property type="match status" value="3"/>
</dbReference>
<dbReference type="PANTHER" id="PTHR44170">
    <property type="entry name" value="PROTEIN SIDEKICK"/>
    <property type="match status" value="1"/>
</dbReference>
<feature type="region of interest" description="Disordered" evidence="7">
    <location>
        <begin position="1"/>
        <end position="38"/>
    </location>
</feature>
<dbReference type="AlphaFoldDB" id="A0A8C6S639"/>
<evidence type="ECO:0000256" key="6">
    <source>
        <dbReference type="ARBA" id="ARBA00023319"/>
    </source>
</evidence>
<dbReference type="InterPro" id="IPR013098">
    <property type="entry name" value="Ig_I-set"/>
</dbReference>
<evidence type="ECO:0000256" key="3">
    <source>
        <dbReference type="ARBA" id="ARBA00022729"/>
    </source>
</evidence>
<dbReference type="SUPFAM" id="SSF48726">
    <property type="entry name" value="Immunoglobulin"/>
    <property type="match status" value="4"/>
</dbReference>
<dbReference type="Gene3D" id="2.20.100.10">
    <property type="entry name" value="Thrombospondin type-1 (TSP1) repeat"/>
    <property type="match status" value="2"/>
</dbReference>
<dbReference type="InterPro" id="IPR036179">
    <property type="entry name" value="Ig-like_dom_sf"/>
</dbReference>
<dbReference type="PANTHER" id="PTHR44170:SF46">
    <property type="entry name" value="PROTEIN SIDEKICK"/>
    <property type="match status" value="1"/>
</dbReference>
<proteinExistence type="predicted"/>
<keyword evidence="6" id="KW-0393">Immunoglobulin domain</keyword>
<feature type="domain" description="Ig-like" evidence="8">
    <location>
        <begin position="490"/>
        <end position="593"/>
    </location>
</feature>
<feature type="domain" description="Ig-like" evidence="8">
    <location>
        <begin position="391"/>
        <end position="471"/>
    </location>
</feature>
<dbReference type="InterPro" id="IPR003599">
    <property type="entry name" value="Ig_sub"/>
</dbReference>
<keyword evidence="10" id="KW-1185">Reference proteome</keyword>
<keyword evidence="3" id="KW-0732">Signal</keyword>
<feature type="domain" description="Ig-like" evidence="8">
    <location>
        <begin position="269"/>
        <end position="370"/>
    </location>
</feature>
<accession>A0A8C6S639</accession>
<comment type="subcellular location">
    <subcellularLocation>
        <location evidence="1">Secreted</location>
    </subcellularLocation>
</comment>
<dbReference type="Pfam" id="PF19030">
    <property type="entry name" value="TSP1_ADAMTS"/>
    <property type="match status" value="3"/>
</dbReference>
<organism evidence="9 10">
    <name type="scientific">Neogobius melanostomus</name>
    <name type="common">round goby</name>
    <dbReference type="NCBI Taxonomy" id="47308"/>
    <lineage>
        <taxon>Eukaryota</taxon>
        <taxon>Metazoa</taxon>
        <taxon>Chordata</taxon>
        <taxon>Craniata</taxon>
        <taxon>Vertebrata</taxon>
        <taxon>Euteleostomi</taxon>
        <taxon>Actinopterygii</taxon>
        <taxon>Neopterygii</taxon>
        <taxon>Teleostei</taxon>
        <taxon>Neoteleostei</taxon>
        <taxon>Acanthomorphata</taxon>
        <taxon>Gobiaria</taxon>
        <taxon>Gobiiformes</taxon>
        <taxon>Gobioidei</taxon>
        <taxon>Gobiidae</taxon>
        <taxon>Benthophilinae</taxon>
        <taxon>Neogobiini</taxon>
        <taxon>Neogobius</taxon>
    </lineage>
</organism>
<dbReference type="FunFam" id="2.60.40.10:FF:000032">
    <property type="entry name" value="palladin isoform X1"/>
    <property type="match status" value="1"/>
</dbReference>
<feature type="region of interest" description="Disordered" evidence="7">
    <location>
        <begin position="819"/>
        <end position="848"/>
    </location>
</feature>
<reference evidence="9" key="1">
    <citation type="submission" date="2025-08" db="UniProtKB">
        <authorList>
            <consortium name="Ensembl"/>
        </authorList>
    </citation>
    <scope>IDENTIFICATION</scope>
</reference>
<dbReference type="SMART" id="SM00209">
    <property type="entry name" value="TSP1"/>
    <property type="match status" value="3"/>
</dbReference>
<evidence type="ECO:0000259" key="8">
    <source>
        <dbReference type="PROSITE" id="PS50835"/>
    </source>
</evidence>
<dbReference type="GO" id="GO:0098609">
    <property type="term" value="P:cell-cell adhesion"/>
    <property type="evidence" value="ECO:0007669"/>
    <property type="project" value="TreeGrafter"/>
</dbReference>
<dbReference type="Gene3D" id="2.60.40.10">
    <property type="entry name" value="Immunoglobulins"/>
    <property type="match status" value="4"/>
</dbReference>
<keyword evidence="4" id="KW-0677">Repeat</keyword>
<dbReference type="FunFam" id="2.20.100.10:FF:000009">
    <property type="entry name" value="ADAMTS-like protein 3 isoform A"/>
    <property type="match status" value="1"/>
</dbReference>
<keyword evidence="2" id="KW-0964">Secreted</keyword>
<dbReference type="InterPro" id="IPR007110">
    <property type="entry name" value="Ig-like_dom"/>
</dbReference>
<dbReference type="SMART" id="SM00408">
    <property type="entry name" value="IGc2"/>
    <property type="match status" value="4"/>
</dbReference>
<dbReference type="InterPro" id="IPR000884">
    <property type="entry name" value="TSP1_rpt"/>
</dbReference>
<evidence type="ECO:0000256" key="2">
    <source>
        <dbReference type="ARBA" id="ARBA00022525"/>
    </source>
</evidence>
<feature type="domain" description="Ig-like" evidence="8">
    <location>
        <begin position="37"/>
        <end position="139"/>
    </location>
</feature>
<dbReference type="CDD" id="cd00096">
    <property type="entry name" value="Ig"/>
    <property type="match status" value="1"/>
</dbReference>
<dbReference type="InterPro" id="IPR003598">
    <property type="entry name" value="Ig_sub2"/>
</dbReference>
<protein>
    <recommendedName>
        <fullName evidence="8">Ig-like domain-containing protein</fullName>
    </recommendedName>
</protein>
<evidence type="ECO:0000256" key="5">
    <source>
        <dbReference type="ARBA" id="ARBA00023157"/>
    </source>
</evidence>
<evidence type="ECO:0000256" key="4">
    <source>
        <dbReference type="ARBA" id="ARBA00022737"/>
    </source>
</evidence>